<dbReference type="EMBL" id="FOPM01000006">
    <property type="protein sequence ID" value="SFG57785.1"/>
    <property type="molecule type" value="Genomic_DNA"/>
</dbReference>
<sequence>MAYPRNGDVSLRLRQTKSLKSLIFLPSGNPWPSQLGLRFRLRSGVPMYVVTRGDRFWFRKAVPVDLVDVLGIAEVRRSLRTSSVREARRRALDVLVRVEEVYAVLRSERPMRPDRDIALALLEKALQSNAGTPATFEVNGQLLQEAAGVLRRTGDGDQSVGRRNGIADRDDETTYPVGDPISFIGADDALRMLRAEGPKGEENRIAIAILEAVARMSLGRLKDTNHGAQELDTALSALSALREGVIAPEAAFPFEQLRALLASHFPPAAPAVDAQAVREIVAAELRDGIARAEAEKWSGMLLSEAIAKFEAVEVCMRGGQKHQEDVPRRLANFMSVVGDKPIRDVSRDEVRRYRDLLDQLPDRFVLRFKTSDLQEAIKANRERRFPYGTIKKPTIDLKYLGPVNRLFAFLVKEKLLGANPLDGIRSTQKEESSAKAKRLPLKPHHIDLLFAETARQPVITATYWVPVIMLFSGARPGELAQLKVEDLREQFNGRPHLNVLCQDDDYEEEPDVEVTRKPVTEDLRRVKTEAGRRLIPIHPMLVRMGLLDLFQRRRREVGANGQLFKDVKPNAHGHYSAALTKRINRRLRALGITNKRFVL</sequence>
<reference evidence="5" key="1">
    <citation type="submission" date="2016-10" db="EMBL/GenBank/DDBJ databases">
        <authorList>
            <person name="Varghese N."/>
            <person name="Submissions S."/>
        </authorList>
    </citation>
    <scope>NUCLEOTIDE SEQUENCE [LARGE SCALE GENOMIC DNA]</scope>
    <source>
        <strain evidence="5">Gh-105</strain>
    </source>
</reference>
<dbReference type="InterPro" id="IPR013762">
    <property type="entry name" value="Integrase-like_cat_sf"/>
</dbReference>
<feature type="domain" description="DUF6538" evidence="3">
    <location>
        <begin position="48"/>
        <end position="106"/>
    </location>
</feature>
<evidence type="ECO:0000313" key="5">
    <source>
        <dbReference type="Proteomes" id="UP000199229"/>
    </source>
</evidence>
<organism evidence="4 5">
    <name type="scientific">Methylobacterium gossipiicola</name>
    <dbReference type="NCBI Taxonomy" id="582675"/>
    <lineage>
        <taxon>Bacteria</taxon>
        <taxon>Pseudomonadati</taxon>
        <taxon>Pseudomonadota</taxon>
        <taxon>Alphaproteobacteria</taxon>
        <taxon>Hyphomicrobiales</taxon>
        <taxon>Methylobacteriaceae</taxon>
        <taxon>Methylobacterium</taxon>
    </lineage>
</organism>
<accession>A0A1I2SY40</accession>
<name>A0A1I2SY40_9HYPH</name>
<gene>
    <name evidence="4" type="ORF">SAMN05192565_1062</name>
</gene>
<dbReference type="GO" id="GO:0003677">
    <property type="term" value="F:DNA binding"/>
    <property type="evidence" value="ECO:0007669"/>
    <property type="project" value="InterPro"/>
</dbReference>
<dbReference type="Gene3D" id="1.10.443.10">
    <property type="entry name" value="Intergrase catalytic core"/>
    <property type="match status" value="1"/>
</dbReference>
<dbReference type="Pfam" id="PF20172">
    <property type="entry name" value="DUF6538"/>
    <property type="match status" value="1"/>
</dbReference>
<dbReference type="Proteomes" id="UP000199229">
    <property type="component" value="Unassembled WGS sequence"/>
</dbReference>
<protein>
    <recommendedName>
        <fullName evidence="3">DUF6538 domain-containing protein</fullName>
    </recommendedName>
</protein>
<dbReference type="InterPro" id="IPR046668">
    <property type="entry name" value="DUF6538"/>
</dbReference>
<evidence type="ECO:0000259" key="3">
    <source>
        <dbReference type="Pfam" id="PF20172"/>
    </source>
</evidence>
<evidence type="ECO:0000256" key="2">
    <source>
        <dbReference type="SAM" id="MobiDB-lite"/>
    </source>
</evidence>
<keyword evidence="5" id="KW-1185">Reference proteome</keyword>
<dbReference type="GO" id="GO:0006310">
    <property type="term" value="P:DNA recombination"/>
    <property type="evidence" value="ECO:0007669"/>
    <property type="project" value="UniProtKB-KW"/>
</dbReference>
<keyword evidence="1" id="KW-0233">DNA recombination</keyword>
<dbReference type="AlphaFoldDB" id="A0A1I2SY40"/>
<proteinExistence type="predicted"/>
<evidence type="ECO:0000313" key="4">
    <source>
        <dbReference type="EMBL" id="SFG57785.1"/>
    </source>
</evidence>
<dbReference type="InterPro" id="IPR011010">
    <property type="entry name" value="DNA_brk_join_enz"/>
</dbReference>
<dbReference type="SUPFAM" id="SSF56349">
    <property type="entry name" value="DNA breaking-rejoining enzymes"/>
    <property type="match status" value="1"/>
</dbReference>
<evidence type="ECO:0000256" key="1">
    <source>
        <dbReference type="ARBA" id="ARBA00023172"/>
    </source>
</evidence>
<dbReference type="STRING" id="582675.SAMN05192565_1062"/>
<feature type="region of interest" description="Disordered" evidence="2">
    <location>
        <begin position="153"/>
        <end position="178"/>
    </location>
</feature>
<dbReference type="GO" id="GO:0015074">
    <property type="term" value="P:DNA integration"/>
    <property type="evidence" value="ECO:0007669"/>
    <property type="project" value="InterPro"/>
</dbReference>